<dbReference type="EMBL" id="BLLK01000062">
    <property type="protein sequence ID" value="GFH58636.1"/>
    <property type="molecule type" value="Genomic_DNA"/>
</dbReference>
<feature type="compositionally biased region" description="Basic and acidic residues" evidence="1">
    <location>
        <begin position="102"/>
        <end position="125"/>
    </location>
</feature>
<keyword evidence="4" id="KW-1185">Reference proteome</keyword>
<dbReference type="InterPro" id="IPR032723">
    <property type="entry name" value="Deaminase_LmjF365940"/>
</dbReference>
<comment type="caution">
    <text evidence="3">The sequence shown here is derived from an EMBL/GenBank/DDBJ whole genome shotgun (WGS) entry which is preliminary data.</text>
</comment>
<feature type="region of interest" description="Disordered" evidence="1">
    <location>
        <begin position="193"/>
        <end position="220"/>
    </location>
</feature>
<keyword evidence="2" id="KW-0472">Membrane</keyword>
<evidence type="ECO:0000313" key="4">
    <source>
        <dbReference type="Proteomes" id="UP001054902"/>
    </source>
</evidence>
<organism evidence="3 4">
    <name type="scientific">Chaetoceros tenuissimus</name>
    <dbReference type="NCBI Taxonomy" id="426638"/>
    <lineage>
        <taxon>Eukaryota</taxon>
        <taxon>Sar</taxon>
        <taxon>Stramenopiles</taxon>
        <taxon>Ochrophyta</taxon>
        <taxon>Bacillariophyta</taxon>
        <taxon>Coscinodiscophyceae</taxon>
        <taxon>Chaetocerotophycidae</taxon>
        <taxon>Chaetocerotales</taxon>
        <taxon>Chaetocerotaceae</taxon>
        <taxon>Chaetoceros</taxon>
    </lineage>
</organism>
<feature type="compositionally biased region" description="Low complexity" evidence="1">
    <location>
        <begin position="759"/>
        <end position="768"/>
    </location>
</feature>
<proteinExistence type="predicted"/>
<sequence>MTNGSENLGKNWAVMASTFLIGASSGVIGLGAIYSFSRKNDGDDGTTLSQRMSNICKKYFLQQKDRLKTAALLYLATQLKNKNSAILLPVLYLLFNNEDKASQDDKSIRPRDNKQRKPIEKKIVEENPSIHTRESSNVFRKRSDSIMTQNSEVSIGTQDENSQRYLEMLVHNVSHTDMVLSLGIPESLQTHQIDETKEDSYQTPKKGNRSSFEEKRCSNQTVGNGMKEEAHAICRPRFSAFDMYCKRILQVFRPFAKHEMVSGSESQASLQPLYSSIMQFPKYERRDSTSSFSLVTPKPSKQAMLPVGFNLSQLQKETNIDEKVLQLSEDDVASLRIRGRDMQKMEGVVAAGCWQSLSQNLNTTQTPKKSTDFLHLDGIFFPLLSNLLRQWHKQITGKYKHKTDVKKVLILVTGVGTPRNWTHSKDGNSTEVCAELMEYFIKILYPDVVVVKLHSKREIFRYDENISFANEELLPCIEGYRDAHARGEPYPDEVHSTNEHNEARQMHFNPDWKQSFFVTYSFADGAQARTYAIQSALRPYRPTYFHHWQLKSFWHNMKISNDIEVHSFESMETVPAMDVSRTNFDVQNVVKEMKIFREEFLESLEDDNDIKKFWLRKTKKPVLAVLLVNHPKKGKVLYRGTNMEVSMPTGSLCAERNVIGTALALNPGLRREDILMVAVLAVPISNNPQITIKAPALQPKESKQEVKFTFFEDVEEKLKKYQRPENYRRSMSVGSFASIVEKSDSNETDDSWDQVSGDSKSIIESPPISKSTNNISGTFASPSSMPQLNIEDKNSGISTPVRKIKLYDSATGVQNDNKRRTITVHSAEDINPLKPCGACNEWLKKIAESNPYFKVVTFTDSACNGIYCAPCQE</sequence>
<evidence type="ECO:0000256" key="2">
    <source>
        <dbReference type="SAM" id="Phobius"/>
    </source>
</evidence>
<feature type="region of interest" description="Disordered" evidence="1">
    <location>
        <begin position="742"/>
        <end position="768"/>
    </location>
</feature>
<reference evidence="3 4" key="1">
    <citation type="journal article" date="2021" name="Sci. Rep.">
        <title>The genome of the diatom Chaetoceros tenuissimus carries an ancient integrated fragment of an extant virus.</title>
        <authorList>
            <person name="Hongo Y."/>
            <person name="Kimura K."/>
            <person name="Takaki Y."/>
            <person name="Yoshida Y."/>
            <person name="Baba S."/>
            <person name="Kobayashi G."/>
            <person name="Nagasaki K."/>
            <person name="Hano T."/>
            <person name="Tomaru Y."/>
        </authorList>
    </citation>
    <scope>NUCLEOTIDE SEQUENCE [LARGE SCALE GENOMIC DNA]</scope>
    <source>
        <strain evidence="3 4">NIES-3715</strain>
    </source>
</reference>
<accession>A0AAD3HCX8</accession>
<evidence type="ECO:0000313" key="3">
    <source>
        <dbReference type="EMBL" id="GFH58636.1"/>
    </source>
</evidence>
<protein>
    <submittedName>
        <fullName evidence="3">Uncharacterized protein</fullName>
    </submittedName>
</protein>
<evidence type="ECO:0000256" key="1">
    <source>
        <dbReference type="SAM" id="MobiDB-lite"/>
    </source>
</evidence>
<dbReference type="Pfam" id="PF14421">
    <property type="entry name" value="LmjF365940-deam"/>
    <property type="match status" value="1"/>
</dbReference>
<dbReference type="AlphaFoldDB" id="A0AAD3HCX8"/>
<feature type="transmembrane region" description="Helical" evidence="2">
    <location>
        <begin position="12"/>
        <end position="34"/>
    </location>
</feature>
<gene>
    <name evidence="3" type="ORF">CTEN210_15112</name>
</gene>
<keyword evidence="2" id="KW-0812">Transmembrane</keyword>
<name>A0AAD3HCX8_9STRA</name>
<dbReference type="CDD" id="cd01283">
    <property type="entry name" value="cytidine_deaminase"/>
    <property type="match status" value="1"/>
</dbReference>
<keyword evidence="2" id="KW-1133">Transmembrane helix</keyword>
<dbReference type="Proteomes" id="UP001054902">
    <property type="component" value="Unassembled WGS sequence"/>
</dbReference>
<feature type="region of interest" description="Disordered" evidence="1">
    <location>
        <begin position="102"/>
        <end position="144"/>
    </location>
</feature>